<dbReference type="RefSeq" id="WP_115458973.1">
    <property type="nucleotide sequence ID" value="NZ_QRAP01000006.1"/>
</dbReference>
<dbReference type="Gene3D" id="3.40.190.10">
    <property type="entry name" value="Periplasmic binding protein-like II"/>
    <property type="match status" value="2"/>
</dbReference>
<feature type="domain" description="HTH lysR-type" evidence="5">
    <location>
        <begin position="5"/>
        <end position="62"/>
    </location>
</feature>
<dbReference type="InterPro" id="IPR000847">
    <property type="entry name" value="LysR_HTH_N"/>
</dbReference>
<organism evidence="6 7">
    <name type="scientific">Enterobacillus tribolii</name>
    <dbReference type="NCBI Taxonomy" id="1487935"/>
    <lineage>
        <taxon>Bacteria</taxon>
        <taxon>Pseudomonadati</taxon>
        <taxon>Pseudomonadota</taxon>
        <taxon>Gammaproteobacteria</taxon>
        <taxon>Enterobacterales</taxon>
        <taxon>Hafniaceae</taxon>
        <taxon>Enterobacillus</taxon>
    </lineage>
</organism>
<dbReference type="Pfam" id="PF03466">
    <property type="entry name" value="LysR_substrate"/>
    <property type="match status" value="1"/>
</dbReference>
<dbReference type="Pfam" id="PF00126">
    <property type="entry name" value="HTH_1"/>
    <property type="match status" value="1"/>
</dbReference>
<dbReference type="EMBL" id="QRAP01000006">
    <property type="protein sequence ID" value="RDK89849.1"/>
    <property type="molecule type" value="Genomic_DNA"/>
</dbReference>
<comment type="caution">
    <text evidence="6">The sequence shown here is derived from an EMBL/GenBank/DDBJ whole genome shotgun (WGS) entry which is preliminary data.</text>
</comment>
<dbReference type="GO" id="GO:0043565">
    <property type="term" value="F:sequence-specific DNA binding"/>
    <property type="evidence" value="ECO:0007669"/>
    <property type="project" value="TreeGrafter"/>
</dbReference>
<sequence>MKRYPPMKALLAFEAAARLGSFMQAAAELNVTPGAIGQQIKRLESWAQMELFIRDVRKVTLTPVGERYYQQICPALRQIAEAGRVLEPAGGKTRVAISMPPAFAARWFSPRIPVLLRQFPQLDLHLNATSAIVDIERDDIDLAVRYFDGNDMKRDVSLLINDEYRLYCHPDYCRKQRLLSVNDLVNATLLHTTMHPYWPRWLETFTTLSADVAAALPGIYFDQSLLAIDAARRMQGVVLSSSLLLEAELKSGELIELFPYGITSDRGFYLVRAKKRRLSPTVRAVSDWIRAEMEYYRNGSGEIVA</sequence>
<dbReference type="PANTHER" id="PTHR30537">
    <property type="entry name" value="HTH-TYPE TRANSCRIPTIONAL REGULATOR"/>
    <property type="match status" value="1"/>
</dbReference>
<dbReference type="PANTHER" id="PTHR30537:SF74">
    <property type="entry name" value="HTH-TYPE TRANSCRIPTIONAL REGULATOR TRPI"/>
    <property type="match status" value="1"/>
</dbReference>
<dbReference type="GO" id="GO:0003700">
    <property type="term" value="F:DNA-binding transcription factor activity"/>
    <property type="evidence" value="ECO:0007669"/>
    <property type="project" value="InterPro"/>
</dbReference>
<dbReference type="GO" id="GO:0006351">
    <property type="term" value="P:DNA-templated transcription"/>
    <property type="evidence" value="ECO:0007669"/>
    <property type="project" value="TreeGrafter"/>
</dbReference>
<name>A0A370QNA2_9GAMM</name>
<dbReference type="Gene3D" id="1.10.10.10">
    <property type="entry name" value="Winged helix-like DNA-binding domain superfamily/Winged helix DNA-binding domain"/>
    <property type="match status" value="1"/>
</dbReference>
<dbReference type="Proteomes" id="UP000254848">
    <property type="component" value="Unassembled WGS sequence"/>
</dbReference>
<keyword evidence="4" id="KW-0804">Transcription</keyword>
<dbReference type="InterPro" id="IPR005119">
    <property type="entry name" value="LysR_subst-bd"/>
</dbReference>
<dbReference type="AlphaFoldDB" id="A0A370QNA2"/>
<comment type="similarity">
    <text evidence="1">Belongs to the LysR transcriptional regulatory family.</text>
</comment>
<dbReference type="InterPro" id="IPR058163">
    <property type="entry name" value="LysR-type_TF_proteobact-type"/>
</dbReference>
<dbReference type="SUPFAM" id="SSF53850">
    <property type="entry name" value="Periplasmic binding protein-like II"/>
    <property type="match status" value="1"/>
</dbReference>
<evidence type="ECO:0000256" key="2">
    <source>
        <dbReference type="ARBA" id="ARBA00023015"/>
    </source>
</evidence>
<dbReference type="OrthoDB" id="5526340at2"/>
<dbReference type="InterPro" id="IPR036390">
    <property type="entry name" value="WH_DNA-bd_sf"/>
</dbReference>
<keyword evidence="7" id="KW-1185">Reference proteome</keyword>
<evidence type="ECO:0000256" key="1">
    <source>
        <dbReference type="ARBA" id="ARBA00009437"/>
    </source>
</evidence>
<evidence type="ECO:0000256" key="4">
    <source>
        <dbReference type="ARBA" id="ARBA00023163"/>
    </source>
</evidence>
<proteinExistence type="inferred from homology"/>
<accession>A0A370QNA2</accession>
<dbReference type="CDD" id="cd08432">
    <property type="entry name" value="PBP2_GcdR_TrpI_HvrB_AmpR_like"/>
    <property type="match status" value="1"/>
</dbReference>
<evidence type="ECO:0000313" key="7">
    <source>
        <dbReference type="Proteomes" id="UP000254848"/>
    </source>
</evidence>
<keyword evidence="3" id="KW-0238">DNA-binding</keyword>
<reference evidence="6 7" key="1">
    <citation type="submission" date="2018-07" db="EMBL/GenBank/DDBJ databases">
        <title>Genomic Encyclopedia of Type Strains, Phase IV (KMG-IV): sequencing the most valuable type-strain genomes for metagenomic binning, comparative biology and taxonomic classification.</title>
        <authorList>
            <person name="Goeker M."/>
        </authorList>
    </citation>
    <scope>NUCLEOTIDE SEQUENCE [LARGE SCALE GENOMIC DNA]</scope>
    <source>
        <strain evidence="6 7">DSM 103736</strain>
    </source>
</reference>
<evidence type="ECO:0000256" key="3">
    <source>
        <dbReference type="ARBA" id="ARBA00023125"/>
    </source>
</evidence>
<protein>
    <submittedName>
        <fullName evidence="6">LysR family transcriptional regulator</fullName>
    </submittedName>
</protein>
<evidence type="ECO:0000259" key="5">
    <source>
        <dbReference type="PROSITE" id="PS50931"/>
    </source>
</evidence>
<dbReference type="SUPFAM" id="SSF46785">
    <property type="entry name" value="Winged helix' DNA-binding domain"/>
    <property type="match status" value="1"/>
</dbReference>
<gene>
    <name evidence="6" type="ORF">C8D90_10654</name>
</gene>
<dbReference type="PROSITE" id="PS50931">
    <property type="entry name" value="HTH_LYSR"/>
    <property type="match status" value="1"/>
</dbReference>
<evidence type="ECO:0000313" key="6">
    <source>
        <dbReference type="EMBL" id="RDK89849.1"/>
    </source>
</evidence>
<dbReference type="InterPro" id="IPR036388">
    <property type="entry name" value="WH-like_DNA-bd_sf"/>
</dbReference>
<keyword evidence="2" id="KW-0805">Transcription regulation</keyword>